<dbReference type="InterPro" id="IPR036291">
    <property type="entry name" value="NAD(P)-bd_dom_sf"/>
</dbReference>
<evidence type="ECO:0000313" key="6">
    <source>
        <dbReference type="Proteomes" id="UP000554235"/>
    </source>
</evidence>
<dbReference type="CDD" id="cd05233">
    <property type="entry name" value="SDR_c"/>
    <property type="match status" value="1"/>
</dbReference>
<dbReference type="Pfam" id="PF13561">
    <property type="entry name" value="adh_short_C2"/>
    <property type="match status" value="1"/>
</dbReference>
<sequence length="264" mass="27799">MSLQGKVIAITGAGQGIALATARVLASRGASVSLADNNRATLEEVEKEFKQKNWPVLITALDVRNGQQVNDWIVSTVEKFGRLDGAANVAGVIGKQLGRALVADIEDDDWELVMGINVTGTGSTTLTFDTLTNPANQGTMNCLRAQLRHIVDGGSIVNIASNLGTRGETRSSAYATSKHAVIGLTRCAARDYGSRGIRVNTVAPGPTKTPLFDGVVQGNPPPPASVLGKFAKPEEIAYSIAWLLGPESTHATGELFRIDGGEFC</sequence>
<dbReference type="OrthoDB" id="1669814at2759"/>
<dbReference type="InterPro" id="IPR002347">
    <property type="entry name" value="SDR_fam"/>
</dbReference>
<dbReference type="PRINTS" id="PR00080">
    <property type="entry name" value="SDRFAMILY"/>
</dbReference>
<evidence type="ECO:0000313" key="5">
    <source>
        <dbReference type="EMBL" id="KAF4468053.1"/>
    </source>
</evidence>
<evidence type="ECO:0000256" key="3">
    <source>
        <dbReference type="ARBA" id="ARBA00023002"/>
    </source>
</evidence>
<dbReference type="PROSITE" id="PS00061">
    <property type="entry name" value="ADH_SHORT"/>
    <property type="match status" value="1"/>
</dbReference>
<protein>
    <submittedName>
        <fullName evidence="5">Uncharacterized protein</fullName>
    </submittedName>
</protein>
<keyword evidence="3" id="KW-0560">Oxidoreductase</keyword>
<dbReference type="EMBL" id="JAADYS010000662">
    <property type="protein sequence ID" value="KAF4468053.1"/>
    <property type="molecule type" value="Genomic_DNA"/>
</dbReference>
<dbReference type="PANTHER" id="PTHR24321:SF8">
    <property type="entry name" value="ESTRADIOL 17-BETA-DEHYDROGENASE 8-RELATED"/>
    <property type="match status" value="1"/>
</dbReference>
<comment type="similarity">
    <text evidence="1 4">Belongs to the short-chain dehydrogenases/reductases (SDR) family.</text>
</comment>
<organism evidence="5 6">
    <name type="scientific">Fusarium albosuccineum</name>
    <dbReference type="NCBI Taxonomy" id="1237068"/>
    <lineage>
        <taxon>Eukaryota</taxon>
        <taxon>Fungi</taxon>
        <taxon>Dikarya</taxon>
        <taxon>Ascomycota</taxon>
        <taxon>Pezizomycotina</taxon>
        <taxon>Sordariomycetes</taxon>
        <taxon>Hypocreomycetidae</taxon>
        <taxon>Hypocreales</taxon>
        <taxon>Nectriaceae</taxon>
        <taxon>Fusarium</taxon>
        <taxon>Fusarium decemcellulare species complex</taxon>
    </lineage>
</organism>
<keyword evidence="2" id="KW-0521">NADP</keyword>
<gene>
    <name evidence="5" type="ORF">FALBO_5061</name>
</gene>
<dbReference type="AlphaFoldDB" id="A0A8H4LH64"/>
<dbReference type="Proteomes" id="UP000554235">
    <property type="component" value="Unassembled WGS sequence"/>
</dbReference>
<proteinExistence type="inferred from homology"/>
<reference evidence="5 6" key="1">
    <citation type="submission" date="2020-01" db="EMBL/GenBank/DDBJ databases">
        <title>Identification and distribution of gene clusters putatively required for synthesis of sphingolipid metabolism inhibitors in phylogenetically diverse species of the filamentous fungus Fusarium.</title>
        <authorList>
            <person name="Kim H.-S."/>
            <person name="Busman M."/>
            <person name="Brown D.W."/>
            <person name="Divon H."/>
            <person name="Uhlig S."/>
            <person name="Proctor R.H."/>
        </authorList>
    </citation>
    <scope>NUCLEOTIDE SEQUENCE [LARGE SCALE GENOMIC DNA]</scope>
    <source>
        <strain evidence="5 6">NRRL 20459</strain>
    </source>
</reference>
<dbReference type="Gene3D" id="3.40.50.720">
    <property type="entry name" value="NAD(P)-binding Rossmann-like Domain"/>
    <property type="match status" value="1"/>
</dbReference>
<evidence type="ECO:0000256" key="1">
    <source>
        <dbReference type="ARBA" id="ARBA00006484"/>
    </source>
</evidence>
<dbReference type="InterPro" id="IPR020904">
    <property type="entry name" value="Sc_DH/Rdtase_CS"/>
</dbReference>
<evidence type="ECO:0000256" key="4">
    <source>
        <dbReference type="RuleBase" id="RU000363"/>
    </source>
</evidence>
<dbReference type="SUPFAM" id="SSF51735">
    <property type="entry name" value="NAD(P)-binding Rossmann-fold domains"/>
    <property type="match status" value="1"/>
</dbReference>
<accession>A0A8H4LH64</accession>
<dbReference type="PRINTS" id="PR00081">
    <property type="entry name" value="GDHRDH"/>
</dbReference>
<dbReference type="Pfam" id="PF00106">
    <property type="entry name" value="adh_short"/>
    <property type="match status" value="1"/>
</dbReference>
<name>A0A8H4LH64_9HYPO</name>
<dbReference type="PANTHER" id="PTHR24321">
    <property type="entry name" value="DEHYDROGENASES, SHORT CHAIN"/>
    <property type="match status" value="1"/>
</dbReference>
<keyword evidence="6" id="KW-1185">Reference proteome</keyword>
<dbReference type="GO" id="GO:0016491">
    <property type="term" value="F:oxidoreductase activity"/>
    <property type="evidence" value="ECO:0007669"/>
    <property type="project" value="UniProtKB-KW"/>
</dbReference>
<comment type="caution">
    <text evidence="5">The sequence shown here is derived from an EMBL/GenBank/DDBJ whole genome shotgun (WGS) entry which is preliminary data.</text>
</comment>
<evidence type="ECO:0000256" key="2">
    <source>
        <dbReference type="ARBA" id="ARBA00022857"/>
    </source>
</evidence>